<keyword evidence="12 18" id="KW-0186">Copper</keyword>
<dbReference type="Proteomes" id="UP000230790">
    <property type="component" value="Unassembled WGS sequence"/>
</dbReference>
<dbReference type="PROSITE" id="PS50857">
    <property type="entry name" value="COX2_CUA"/>
    <property type="match status" value="1"/>
</dbReference>
<dbReference type="AlphaFoldDB" id="A0A2M8QAY1"/>
<dbReference type="Pfam" id="PF02790">
    <property type="entry name" value="COX2_TM"/>
    <property type="match status" value="1"/>
</dbReference>
<evidence type="ECO:0000259" key="20">
    <source>
        <dbReference type="PROSITE" id="PS50857"/>
    </source>
</evidence>
<dbReference type="InterPro" id="IPR002429">
    <property type="entry name" value="CcO_II-like_C"/>
</dbReference>
<comment type="subcellular location">
    <subcellularLocation>
        <location evidence="17">Cell membrane</location>
        <topology evidence="17">Multi-pass membrane protein</topology>
    </subcellularLocation>
    <subcellularLocation>
        <location evidence="1">Membrane</location>
        <topology evidence="1">Multi-pass membrane protein</topology>
    </subcellularLocation>
</comment>
<keyword evidence="11 16" id="KW-0408">Iron</keyword>
<dbReference type="SUPFAM" id="SSF46626">
    <property type="entry name" value="Cytochrome c"/>
    <property type="match status" value="1"/>
</dbReference>
<dbReference type="EMBL" id="PGTN01000078">
    <property type="protein sequence ID" value="PJF46957.1"/>
    <property type="molecule type" value="Genomic_DNA"/>
</dbReference>
<dbReference type="PRINTS" id="PR01166">
    <property type="entry name" value="CYCOXIDASEII"/>
</dbReference>
<dbReference type="NCBIfam" id="TIGR02866">
    <property type="entry name" value="CoxB"/>
    <property type="match status" value="1"/>
</dbReference>
<dbReference type="InterPro" id="IPR009056">
    <property type="entry name" value="Cyt_c-like_dom"/>
</dbReference>
<evidence type="ECO:0000256" key="8">
    <source>
        <dbReference type="ARBA" id="ARBA00022967"/>
    </source>
</evidence>
<keyword evidence="13 19" id="KW-0472">Membrane</keyword>
<dbReference type="PROSITE" id="PS51007">
    <property type="entry name" value="CYTC"/>
    <property type="match status" value="1"/>
</dbReference>
<feature type="transmembrane region" description="Helical" evidence="19">
    <location>
        <begin position="60"/>
        <end position="79"/>
    </location>
</feature>
<comment type="function">
    <text evidence="14 18">Subunits I and II form the functional core of the enzyme complex. Electrons originating in cytochrome c are transferred via heme a and Cu(A) to the binuclear center formed by heme a3 and Cu(B).</text>
</comment>
<dbReference type="InterPro" id="IPR008972">
    <property type="entry name" value="Cupredoxin"/>
</dbReference>
<keyword evidence="8" id="KW-1278">Translocase</keyword>
<evidence type="ECO:0000313" key="24">
    <source>
        <dbReference type="Proteomes" id="UP000230790"/>
    </source>
</evidence>
<keyword evidence="6 17" id="KW-0812">Transmembrane</keyword>
<dbReference type="InterPro" id="IPR011759">
    <property type="entry name" value="Cyt_c_oxidase_su2_TM_dom"/>
</dbReference>
<dbReference type="EC" id="7.1.1.9" evidence="18"/>
<feature type="domain" description="Cytochrome oxidase subunit II copper A binding" evidence="20">
    <location>
        <begin position="115"/>
        <end position="227"/>
    </location>
</feature>
<keyword evidence="10 19" id="KW-1133">Transmembrane helix</keyword>
<evidence type="ECO:0000256" key="2">
    <source>
        <dbReference type="ARBA" id="ARBA00007866"/>
    </source>
</evidence>
<name>A0A2M8QAY1_9CHLR</name>
<dbReference type="Gene3D" id="2.60.40.420">
    <property type="entry name" value="Cupredoxins - blue copper proteins"/>
    <property type="match status" value="1"/>
</dbReference>
<comment type="cofactor">
    <cofactor evidence="18">
        <name>Cu cation</name>
        <dbReference type="ChEBI" id="CHEBI:23378"/>
    </cofactor>
    <text evidence="18">Binds a copper A center.</text>
</comment>
<keyword evidence="7 16" id="KW-0479">Metal-binding</keyword>
<dbReference type="InterPro" id="IPR036909">
    <property type="entry name" value="Cyt_c-like_dom_sf"/>
</dbReference>
<sequence length="332" mass="36862">MVPPVTRDAELISDLYNVILILAAIVFVLVEGLLIYSVIKFRRRSADEMPRQVHGNRTLELAWTIIPAILVAVIFGLSVDTLGRMTARGTLSNPVAHVHAINDVAARQRVERAQPVDLVIEVIGRQWVWQYKYPGGDGVTTSEQLVVPANKNIRLDMTAADVIHAWWMPELGPMIYVNPGEMSYVWFNVPPGDYIGQCNVYCGVAHARMISRVKALPQAEYDEWYAKQAAANSAATRPGDPEIGKNIFLNGSCIACHYIEGTKAQGRVAPRELTRFASYPTIAQLDGFENNAENLAKWLRDPQAIKPGTAMPNLNLKAQEIEDLVAYLLTLK</sequence>
<dbReference type="GO" id="GO:0016491">
    <property type="term" value="F:oxidoreductase activity"/>
    <property type="evidence" value="ECO:0007669"/>
    <property type="project" value="InterPro"/>
</dbReference>
<dbReference type="Pfam" id="PF00116">
    <property type="entry name" value="COX2"/>
    <property type="match status" value="1"/>
</dbReference>
<accession>A0A2M8QAY1</accession>
<dbReference type="PANTHER" id="PTHR22888">
    <property type="entry name" value="CYTOCHROME C OXIDASE, SUBUNIT II"/>
    <property type="match status" value="1"/>
</dbReference>
<evidence type="ECO:0000256" key="17">
    <source>
        <dbReference type="RuleBase" id="RU000456"/>
    </source>
</evidence>
<evidence type="ECO:0000256" key="16">
    <source>
        <dbReference type="PROSITE-ProRule" id="PRU00433"/>
    </source>
</evidence>
<evidence type="ECO:0000256" key="12">
    <source>
        <dbReference type="ARBA" id="ARBA00023008"/>
    </source>
</evidence>
<dbReference type="PROSITE" id="PS00078">
    <property type="entry name" value="COX2"/>
    <property type="match status" value="1"/>
</dbReference>
<protein>
    <recommendedName>
        <fullName evidence="18">Cytochrome c oxidase subunit 2</fullName>
        <ecNumber evidence="18">7.1.1.9</ecNumber>
    </recommendedName>
</protein>
<evidence type="ECO:0000256" key="15">
    <source>
        <dbReference type="ARBA" id="ARBA00047816"/>
    </source>
</evidence>
<dbReference type="PROSITE" id="PS50999">
    <property type="entry name" value="COX2_TM"/>
    <property type="match status" value="1"/>
</dbReference>
<comment type="similarity">
    <text evidence="2 17">Belongs to the cytochrome c oxidase subunit 2 family.</text>
</comment>
<keyword evidence="4 16" id="KW-0349">Heme</keyword>
<evidence type="ECO:0000256" key="4">
    <source>
        <dbReference type="ARBA" id="ARBA00022617"/>
    </source>
</evidence>
<dbReference type="Gene3D" id="1.10.287.90">
    <property type="match status" value="1"/>
</dbReference>
<evidence type="ECO:0000256" key="1">
    <source>
        <dbReference type="ARBA" id="ARBA00004141"/>
    </source>
</evidence>
<dbReference type="GO" id="GO:0020037">
    <property type="term" value="F:heme binding"/>
    <property type="evidence" value="ECO:0007669"/>
    <property type="project" value="InterPro"/>
</dbReference>
<evidence type="ECO:0000256" key="5">
    <source>
        <dbReference type="ARBA" id="ARBA00022660"/>
    </source>
</evidence>
<dbReference type="GO" id="GO:0005507">
    <property type="term" value="F:copper ion binding"/>
    <property type="evidence" value="ECO:0007669"/>
    <property type="project" value="InterPro"/>
</dbReference>
<proteinExistence type="inferred from homology"/>
<evidence type="ECO:0000259" key="21">
    <source>
        <dbReference type="PROSITE" id="PS50999"/>
    </source>
</evidence>
<keyword evidence="9 17" id="KW-0249">Electron transport</keyword>
<organism evidence="23 24">
    <name type="scientific">Candidatus Thermofonsia Clade 3 bacterium</name>
    <dbReference type="NCBI Taxonomy" id="2364212"/>
    <lineage>
        <taxon>Bacteria</taxon>
        <taxon>Bacillati</taxon>
        <taxon>Chloroflexota</taxon>
        <taxon>Candidatus Thermofontia</taxon>
        <taxon>Candidatus Thermofonsia Clade 3</taxon>
    </lineage>
</organism>
<evidence type="ECO:0000259" key="22">
    <source>
        <dbReference type="PROSITE" id="PS51007"/>
    </source>
</evidence>
<dbReference type="GO" id="GO:0005886">
    <property type="term" value="C:plasma membrane"/>
    <property type="evidence" value="ECO:0007669"/>
    <property type="project" value="UniProtKB-SubCell"/>
</dbReference>
<dbReference type="CDD" id="cd13842">
    <property type="entry name" value="CuRO_HCO_II_like"/>
    <property type="match status" value="1"/>
</dbReference>
<dbReference type="SUPFAM" id="SSF81464">
    <property type="entry name" value="Cytochrome c oxidase subunit II-like, transmembrane region"/>
    <property type="match status" value="1"/>
</dbReference>
<dbReference type="InterPro" id="IPR001505">
    <property type="entry name" value="Copper_CuA"/>
</dbReference>
<evidence type="ECO:0000313" key="23">
    <source>
        <dbReference type="EMBL" id="PJF46957.1"/>
    </source>
</evidence>
<evidence type="ECO:0000256" key="18">
    <source>
        <dbReference type="RuleBase" id="RU004024"/>
    </source>
</evidence>
<feature type="transmembrane region" description="Helical" evidence="19">
    <location>
        <begin position="15"/>
        <end position="39"/>
    </location>
</feature>
<dbReference type="GO" id="GO:0004129">
    <property type="term" value="F:cytochrome-c oxidase activity"/>
    <property type="evidence" value="ECO:0007669"/>
    <property type="project" value="UniProtKB-EC"/>
</dbReference>
<dbReference type="SUPFAM" id="SSF49503">
    <property type="entry name" value="Cupredoxins"/>
    <property type="match status" value="1"/>
</dbReference>
<evidence type="ECO:0000256" key="3">
    <source>
        <dbReference type="ARBA" id="ARBA00022448"/>
    </source>
</evidence>
<dbReference type="InterPro" id="IPR045187">
    <property type="entry name" value="CcO_II"/>
</dbReference>
<comment type="caution">
    <text evidence="23">The sequence shown here is derived from an EMBL/GenBank/DDBJ whole genome shotgun (WGS) entry which is preliminary data.</text>
</comment>
<dbReference type="InterPro" id="IPR036257">
    <property type="entry name" value="Cyt_c_oxidase_su2_TM_sf"/>
</dbReference>
<evidence type="ECO:0000256" key="6">
    <source>
        <dbReference type="ARBA" id="ARBA00022692"/>
    </source>
</evidence>
<dbReference type="InterPro" id="IPR014222">
    <property type="entry name" value="Cyt_c_oxidase_su2"/>
</dbReference>
<comment type="catalytic activity">
    <reaction evidence="15 18">
        <text>4 Fe(II)-[cytochrome c] + O2 + 8 H(+)(in) = 4 Fe(III)-[cytochrome c] + 2 H2O + 4 H(+)(out)</text>
        <dbReference type="Rhea" id="RHEA:11436"/>
        <dbReference type="Rhea" id="RHEA-COMP:10350"/>
        <dbReference type="Rhea" id="RHEA-COMP:14399"/>
        <dbReference type="ChEBI" id="CHEBI:15377"/>
        <dbReference type="ChEBI" id="CHEBI:15378"/>
        <dbReference type="ChEBI" id="CHEBI:15379"/>
        <dbReference type="ChEBI" id="CHEBI:29033"/>
        <dbReference type="ChEBI" id="CHEBI:29034"/>
        <dbReference type="EC" id="7.1.1.9"/>
    </reaction>
</comment>
<evidence type="ECO:0000256" key="19">
    <source>
        <dbReference type="SAM" id="Phobius"/>
    </source>
</evidence>
<keyword evidence="5 17" id="KW-0679">Respiratory chain</keyword>
<feature type="domain" description="Cytochrome oxidase subunit II transmembrane region profile" evidence="21">
    <location>
        <begin position="1"/>
        <end position="89"/>
    </location>
</feature>
<evidence type="ECO:0000256" key="9">
    <source>
        <dbReference type="ARBA" id="ARBA00022982"/>
    </source>
</evidence>
<evidence type="ECO:0000256" key="10">
    <source>
        <dbReference type="ARBA" id="ARBA00022989"/>
    </source>
</evidence>
<evidence type="ECO:0000256" key="14">
    <source>
        <dbReference type="ARBA" id="ARBA00024688"/>
    </source>
</evidence>
<dbReference type="PANTHER" id="PTHR22888:SF9">
    <property type="entry name" value="CYTOCHROME C OXIDASE SUBUNIT 2"/>
    <property type="match status" value="1"/>
</dbReference>
<keyword evidence="3 17" id="KW-0813">Transport</keyword>
<dbReference type="Pfam" id="PF00034">
    <property type="entry name" value="Cytochrom_C"/>
    <property type="match status" value="1"/>
</dbReference>
<evidence type="ECO:0000256" key="13">
    <source>
        <dbReference type="ARBA" id="ARBA00023136"/>
    </source>
</evidence>
<evidence type="ECO:0000256" key="11">
    <source>
        <dbReference type="ARBA" id="ARBA00023004"/>
    </source>
</evidence>
<feature type="domain" description="Cytochrome c" evidence="22">
    <location>
        <begin position="239"/>
        <end position="332"/>
    </location>
</feature>
<gene>
    <name evidence="23" type="primary">coxB</name>
    <name evidence="23" type="ORF">CUN48_11090</name>
</gene>
<dbReference type="GO" id="GO:0042773">
    <property type="term" value="P:ATP synthesis coupled electron transport"/>
    <property type="evidence" value="ECO:0007669"/>
    <property type="project" value="TreeGrafter"/>
</dbReference>
<evidence type="ECO:0000256" key="7">
    <source>
        <dbReference type="ARBA" id="ARBA00022723"/>
    </source>
</evidence>
<reference evidence="23 24" key="1">
    <citation type="submission" date="2017-11" db="EMBL/GenBank/DDBJ databases">
        <title>Evolution of Phototrophy in the Chloroflexi Phylum Driven by Horizontal Gene Transfer.</title>
        <authorList>
            <person name="Ward L.M."/>
            <person name="Hemp J."/>
            <person name="Shih P.M."/>
            <person name="Mcglynn S.E."/>
            <person name="Fischer W."/>
        </authorList>
    </citation>
    <scope>NUCLEOTIDE SEQUENCE [LARGE SCALE GENOMIC DNA]</scope>
    <source>
        <strain evidence="23">JP3_7</strain>
    </source>
</reference>